<keyword evidence="1" id="KW-1133">Transmembrane helix</keyword>
<reference evidence="2 3" key="1">
    <citation type="submission" date="2024-09" db="EMBL/GenBank/DDBJ databases">
        <authorList>
            <person name="Sun Q."/>
            <person name="Mori K."/>
        </authorList>
    </citation>
    <scope>NUCLEOTIDE SEQUENCE [LARGE SCALE GENOMIC DNA]</scope>
    <source>
        <strain evidence="2 3">NCAIM B.02537</strain>
    </source>
</reference>
<comment type="caution">
    <text evidence="2">The sequence shown here is derived from an EMBL/GenBank/DDBJ whole genome shotgun (WGS) entry which is preliminary data.</text>
</comment>
<organism evidence="2 3">
    <name type="scientific">Novosphingobium aquiterrae</name>
    <dbReference type="NCBI Taxonomy" id="624388"/>
    <lineage>
        <taxon>Bacteria</taxon>
        <taxon>Pseudomonadati</taxon>
        <taxon>Pseudomonadota</taxon>
        <taxon>Alphaproteobacteria</taxon>
        <taxon>Sphingomonadales</taxon>
        <taxon>Sphingomonadaceae</taxon>
        <taxon>Novosphingobium</taxon>
    </lineage>
</organism>
<keyword evidence="1" id="KW-0472">Membrane</keyword>
<gene>
    <name evidence="2" type="ORF">ACFFF7_13325</name>
</gene>
<dbReference type="RefSeq" id="WP_379481831.1">
    <property type="nucleotide sequence ID" value="NZ_JBHLTL010000006.1"/>
</dbReference>
<evidence type="ECO:0000313" key="2">
    <source>
        <dbReference type="EMBL" id="MFC0590392.1"/>
    </source>
</evidence>
<accession>A0ABV6PKM8</accession>
<evidence type="ECO:0000313" key="3">
    <source>
        <dbReference type="Proteomes" id="UP001589943"/>
    </source>
</evidence>
<evidence type="ECO:0000256" key="1">
    <source>
        <dbReference type="SAM" id="Phobius"/>
    </source>
</evidence>
<dbReference type="Proteomes" id="UP001589943">
    <property type="component" value="Unassembled WGS sequence"/>
</dbReference>
<sequence>MEIGFRVSAWTLFENQVPSSIGEGDIQGVKPMTKFFRDFVRDESGAAAAEYALILAIVGAGIAGAAFFLGGEVSKGITGAGKKICATPTGGSSIC</sequence>
<proteinExistence type="predicted"/>
<keyword evidence="3" id="KW-1185">Reference proteome</keyword>
<feature type="transmembrane region" description="Helical" evidence="1">
    <location>
        <begin position="51"/>
        <end position="69"/>
    </location>
</feature>
<dbReference type="EMBL" id="JBHLTL010000006">
    <property type="protein sequence ID" value="MFC0590392.1"/>
    <property type="molecule type" value="Genomic_DNA"/>
</dbReference>
<name>A0ABV6PKM8_9SPHN</name>
<keyword evidence="1" id="KW-0812">Transmembrane</keyword>
<protein>
    <submittedName>
        <fullName evidence="2">Flp family type IVb pilin</fullName>
    </submittedName>
</protein>